<proteinExistence type="inferred from homology"/>
<dbReference type="SUPFAM" id="SSF47370">
    <property type="entry name" value="Bromodomain"/>
    <property type="match status" value="1"/>
</dbReference>
<feature type="compositionally biased region" description="Polar residues" evidence="10">
    <location>
        <begin position="300"/>
        <end position="314"/>
    </location>
</feature>
<dbReference type="FunCoup" id="A0A151Z4G4">
    <property type="interactions" value="279"/>
</dbReference>
<dbReference type="Pfam" id="PF00439">
    <property type="entry name" value="Bromodomain"/>
    <property type="match status" value="1"/>
</dbReference>
<dbReference type="GO" id="GO:0016251">
    <property type="term" value="F:RNA polymerase II general transcription initiation factor activity"/>
    <property type="evidence" value="ECO:0007669"/>
    <property type="project" value="InterPro"/>
</dbReference>
<feature type="region of interest" description="Disordered" evidence="10">
    <location>
        <begin position="279"/>
        <end position="314"/>
    </location>
</feature>
<evidence type="ECO:0000256" key="3">
    <source>
        <dbReference type="ARBA" id="ARBA00023015"/>
    </source>
</evidence>
<dbReference type="PROSITE" id="PS50014">
    <property type="entry name" value="BROMODOMAIN_2"/>
    <property type="match status" value="1"/>
</dbReference>
<dbReference type="GO" id="GO:0051123">
    <property type="term" value="P:RNA polymerase II preinitiation complex assembly"/>
    <property type="evidence" value="ECO:0007669"/>
    <property type="project" value="TreeGrafter"/>
</dbReference>
<dbReference type="EMBL" id="LODT01000047">
    <property type="protein sequence ID" value="KYQ88850.1"/>
    <property type="molecule type" value="Genomic_DNA"/>
</dbReference>
<evidence type="ECO:0000256" key="10">
    <source>
        <dbReference type="SAM" id="MobiDB-lite"/>
    </source>
</evidence>
<feature type="compositionally biased region" description="Low complexity" evidence="10">
    <location>
        <begin position="1250"/>
        <end position="1271"/>
    </location>
</feature>
<dbReference type="InterPro" id="IPR036427">
    <property type="entry name" value="Bromodomain-like_sf"/>
</dbReference>
<dbReference type="Proteomes" id="UP000076078">
    <property type="component" value="Unassembled WGS sequence"/>
</dbReference>
<feature type="compositionally biased region" description="Low complexity" evidence="10">
    <location>
        <begin position="1354"/>
        <end position="1396"/>
    </location>
</feature>
<accession>A0A151Z4G4</accession>
<dbReference type="GO" id="GO:0004402">
    <property type="term" value="F:histone acetyltransferase activity"/>
    <property type="evidence" value="ECO:0007669"/>
    <property type="project" value="InterPro"/>
</dbReference>
<evidence type="ECO:0000256" key="8">
    <source>
        <dbReference type="PROSITE-ProRule" id="PRU00035"/>
    </source>
</evidence>
<comment type="similarity">
    <text evidence="2">Belongs to the TAF1 family.</text>
</comment>
<feature type="compositionally biased region" description="Polar residues" evidence="10">
    <location>
        <begin position="1560"/>
        <end position="1581"/>
    </location>
</feature>
<keyword evidence="13" id="KW-1185">Reference proteome</keyword>
<dbReference type="InterPro" id="IPR036741">
    <property type="entry name" value="TAFII-230_TBP-bd_sf"/>
</dbReference>
<dbReference type="Pfam" id="PF12157">
    <property type="entry name" value="DUF3591"/>
    <property type="match status" value="1"/>
</dbReference>
<feature type="compositionally biased region" description="Basic and acidic residues" evidence="10">
    <location>
        <begin position="1315"/>
        <end position="1326"/>
    </location>
</feature>
<dbReference type="STRING" id="361077.A0A151Z4G4"/>
<feature type="compositionally biased region" description="Polar residues" evidence="10">
    <location>
        <begin position="1407"/>
        <end position="1441"/>
    </location>
</feature>
<gene>
    <name evidence="12" type="ORF">DLAC_10653</name>
</gene>
<evidence type="ECO:0000313" key="12">
    <source>
        <dbReference type="EMBL" id="KYQ88850.1"/>
    </source>
</evidence>
<dbReference type="InParanoid" id="A0A151Z4G4"/>
<feature type="compositionally biased region" description="Low complexity" evidence="10">
    <location>
        <begin position="496"/>
        <end position="509"/>
    </location>
</feature>
<feature type="region of interest" description="Disordered" evidence="10">
    <location>
        <begin position="1315"/>
        <end position="1544"/>
    </location>
</feature>
<evidence type="ECO:0000256" key="6">
    <source>
        <dbReference type="ARBA" id="ARBA00023242"/>
    </source>
</evidence>
<dbReference type="Pfam" id="PF09247">
    <property type="entry name" value="TBP-binding"/>
    <property type="match status" value="1"/>
</dbReference>
<dbReference type="CDD" id="cd04369">
    <property type="entry name" value="Bromodomain"/>
    <property type="match status" value="1"/>
</dbReference>
<name>A0A151Z4G4_TIELA</name>
<feature type="region of interest" description="Disordered" evidence="10">
    <location>
        <begin position="1228"/>
        <end position="1278"/>
    </location>
</feature>
<dbReference type="InterPro" id="IPR022591">
    <property type="entry name" value="TAF1_HAT_dom"/>
</dbReference>
<dbReference type="OMA" id="RTEIHLW"/>
<dbReference type="PROSITE" id="PS00633">
    <property type="entry name" value="BROMODOMAIN_1"/>
    <property type="match status" value="1"/>
</dbReference>
<sequence>MVKDNIGGFLFGNVNQSGELENEDDFFDSQLKKDLETFSKRSKISDTLNTLGVDDSETKGDRSSITTASSFVPNNNAKDFQDIDELAEEVQTSESIQNKLQSDRLARQAEENVAKLAEQLKLQRQLQQQQQQQQLVQSQQQQDVKMYDNFDEEETQEEREERELLQFQADRKKNLYKLNTQNVAYETIKAILEQPDKYDLEDMEFKTFASAKNADGSVILKFSQFFAPRIPDKRKRRKQRPHPTAVFTEDSLDYDETVLFNQSKTLKWQTRAQKKAIEDQKKKQQQALEEKERTGVDKMQSVQPQQLKVDTSSTSSMIAAAEEEDDEYVPESFKDNADQELLESFDNLDSYNFTALQQTNWEDKIIWNVPSIDPEDYSETLDGYTRNNNNNNNKQEQLQMVQPMETNQQKKTLNALLYLDPISVEIDESYINQSLGKRKRWGMLEVQVTTKENLLDSHQSKLSNMELDKEDDDIVMKDQTIPVPQQILPITSTDSNNNNNNVNNNNNINENREKEKEKQKWSLFPIQNEELENGSWVNDIIWDETNIPKSAQASILILDLNDKDMLFDEHMERLHANDQQQQQQRPTKKLSKKRIALEASLLATRAALTSMGNMVTTNAKPAASAHQPIPEEKEEDEDEPKVDIKDDKMDPFNLSNDKYYITGKLTTVQNQQSGKTMIIHSVPGLKLSLVKSHLSNDDLLNFHRPKLKFPSSQVFRIQLYNHKQDTMEDQHKSTSSRKSLGKVETMKHKSDLSAREGRVVLMEFFDQYPFLLSNVGMGCRIRNYYKKKDQNDTPILNFEDGEDVHLEHNDMSPFMGDIQPGTAVQGVHNNLFKAPIHAHNPNQTDFLLVRSKDVKKWYIRDLFTTYTIGQNLPEIEVPGPNSKNANNILKFRLQSYIYRVFLKKSNVQKRVKISDICSAFPNQSETSIRKRLKDCADFQRGGDDSGWWTVKENFILPSEDELQKLIAPEVVCTYEAMLFGLQRLQEIGIIHFTTAGTIPTSNLEDTDPTKKRYRPLEDELNLTSWNLTSNYISAQQGKSKMQLINEDGSGRNDEFSFLKMPQKVVNQKQKEFKQALQKNQVTGTDADLRKLSLADAKSVLLELGVAEKLIDSLSRWKRINLVRRKSSEAALSSDMSNNAAMTKFARGSRYSTDHQNLQYKAQAQMIFENQIKALAGHGEDQEQNLLEDLQKDLEESLFGSKRKQRGLFDEDDEDDDQEEEDRKEYNKLMELNGTPSQPRAGDVLSPPPNLSISSSNANTTTTTTTTSSSVTEEQEDLTTGDRLFVKRVTHFRKPDGTLFKRIEIIRDPTQVKEYEKKNPSLLEKKLQGGNSEELEEQRKKKRELKDLQELYRKQNQQQLQYQQQQQQQQQQQNQQNQQAPQNTGGTVISISSSGSSLKPNPPPIQKTAETLNSSSTKIRISGNTSSTNLISSTGGSNGQNDGTHRSGHSGSSSSSSRHHRDRDGSSSHSSSSSGRHHRDRDGSSGHSSSSGRHHRDKSNSESKPGSRSTSPSHHSSSLSTSSNNYDQYTTPEQQQPVQSPATLAQSGSSLLLRIPGIKSENSSNKLTSSNASITSSGNTIQIKKEEPSPTTARKKKSAQLPQDLQPIMEVDDPSKSSQNRRNRIRKDGSGAEVGLVNIFEDIIEKLRAMPEFGAFKYKVTPQIAPNYTRIIKNPIDLTTMRDRNRQWEYKTKTQFIDAIKLMVKNCYEYNETRNPHLLPIADKMLESTQQMLSVSNIEDVEKSIEQHTLSNSSSSNLKSVSSSSTSLASPKLQNITIPASELVNTIINNPTTPSTSTTTTTSTTSSSNNTYFPITKSYEEEEIDIVNFSSNSPMINDFK</sequence>
<dbReference type="SMART" id="SM00297">
    <property type="entry name" value="BROMO"/>
    <property type="match status" value="1"/>
</dbReference>
<feature type="region of interest" description="Disordered" evidence="10">
    <location>
        <begin position="725"/>
        <end position="747"/>
    </location>
</feature>
<evidence type="ECO:0000256" key="9">
    <source>
        <dbReference type="SAM" id="Coils"/>
    </source>
</evidence>
<dbReference type="InterPro" id="IPR009067">
    <property type="entry name" value="TAF_II_230-bd"/>
</dbReference>
<dbReference type="PANTHER" id="PTHR13900">
    <property type="entry name" value="TRANSCRIPTION INITIATION FACTOR TFIID"/>
    <property type="match status" value="1"/>
</dbReference>
<evidence type="ECO:0000256" key="4">
    <source>
        <dbReference type="ARBA" id="ARBA00023117"/>
    </source>
</evidence>
<feature type="compositionally biased region" description="Basic and acidic residues" evidence="10">
    <location>
        <begin position="1343"/>
        <end position="1352"/>
    </location>
</feature>
<dbReference type="InterPro" id="IPR001487">
    <property type="entry name" value="Bromodomain"/>
</dbReference>
<evidence type="ECO:0000256" key="2">
    <source>
        <dbReference type="ARBA" id="ARBA00009064"/>
    </source>
</evidence>
<dbReference type="SUPFAM" id="SSF47055">
    <property type="entry name" value="TAF(II)230 TBP-binding fragment"/>
    <property type="match status" value="1"/>
</dbReference>
<dbReference type="GO" id="GO:0005669">
    <property type="term" value="C:transcription factor TFIID complex"/>
    <property type="evidence" value="ECO:0007669"/>
    <property type="project" value="InterPro"/>
</dbReference>
<feature type="region of interest" description="Disordered" evidence="10">
    <location>
        <begin position="489"/>
        <end position="516"/>
    </location>
</feature>
<feature type="region of interest" description="Disordered" evidence="10">
    <location>
        <begin position="619"/>
        <end position="649"/>
    </location>
</feature>
<organism evidence="12 13">
    <name type="scientific">Tieghemostelium lacteum</name>
    <name type="common">Slime mold</name>
    <name type="synonym">Dictyostelium lacteum</name>
    <dbReference type="NCBI Taxonomy" id="361077"/>
    <lineage>
        <taxon>Eukaryota</taxon>
        <taxon>Amoebozoa</taxon>
        <taxon>Evosea</taxon>
        <taxon>Eumycetozoa</taxon>
        <taxon>Dictyostelia</taxon>
        <taxon>Dictyosteliales</taxon>
        <taxon>Raperosteliaceae</taxon>
        <taxon>Tieghemostelium</taxon>
    </lineage>
</organism>
<comment type="subcellular location">
    <subcellularLocation>
        <location evidence="1">Nucleus</location>
    </subcellularLocation>
</comment>
<feature type="compositionally biased region" description="Low complexity" evidence="10">
    <location>
        <begin position="1506"/>
        <end position="1522"/>
    </location>
</feature>
<evidence type="ECO:0000256" key="5">
    <source>
        <dbReference type="ARBA" id="ARBA00023163"/>
    </source>
</evidence>
<dbReference type="Gene3D" id="1.10.1100.10">
    <property type="entry name" value="TAFII-230 TBP-binding domain"/>
    <property type="match status" value="1"/>
</dbReference>
<comment type="caution">
    <text evidence="12">The sequence shown here is derived from an EMBL/GenBank/DDBJ whole genome shotgun (WGS) entry which is preliminary data.</text>
</comment>
<keyword evidence="4 8" id="KW-0103">Bromodomain</keyword>
<keyword evidence="6" id="KW-0539">Nucleus</keyword>
<evidence type="ECO:0000256" key="1">
    <source>
        <dbReference type="ARBA" id="ARBA00004123"/>
    </source>
</evidence>
<dbReference type="GO" id="GO:0017025">
    <property type="term" value="F:TBP-class protein binding"/>
    <property type="evidence" value="ECO:0007669"/>
    <property type="project" value="InterPro"/>
</dbReference>
<keyword evidence="5" id="KW-0804">Transcription</keyword>
<dbReference type="OrthoDB" id="5752at2759"/>
<feature type="domain" description="Bromo" evidence="11">
    <location>
        <begin position="1647"/>
        <end position="1717"/>
    </location>
</feature>
<dbReference type="InterPro" id="IPR018359">
    <property type="entry name" value="Bromodomain_CS"/>
</dbReference>
<feature type="coiled-coil region" evidence="9">
    <location>
        <begin position="83"/>
        <end position="170"/>
    </location>
</feature>
<evidence type="ECO:0000256" key="7">
    <source>
        <dbReference type="ARBA" id="ARBA00040102"/>
    </source>
</evidence>
<keyword evidence="9" id="KW-0175">Coiled coil</keyword>
<feature type="region of interest" description="Disordered" evidence="10">
    <location>
        <begin position="50"/>
        <end position="70"/>
    </location>
</feature>
<feature type="region of interest" description="Disordered" evidence="10">
    <location>
        <begin position="1787"/>
        <end position="1808"/>
    </location>
</feature>
<keyword evidence="3" id="KW-0805">Transcription regulation</keyword>
<evidence type="ECO:0000313" key="13">
    <source>
        <dbReference type="Proteomes" id="UP000076078"/>
    </source>
</evidence>
<feature type="compositionally biased region" description="Polar residues" evidence="10">
    <location>
        <begin position="1523"/>
        <end position="1544"/>
    </location>
</feature>
<feature type="compositionally biased region" description="Basic and acidic residues" evidence="10">
    <location>
        <begin position="279"/>
        <end position="296"/>
    </location>
</feature>
<protein>
    <recommendedName>
        <fullName evidence="7">Transcription initiation factor TFIID subunit 1</fullName>
    </recommendedName>
</protein>
<feature type="region of interest" description="Disordered" evidence="10">
    <location>
        <begin position="1560"/>
        <end position="1626"/>
    </location>
</feature>
<dbReference type="InterPro" id="IPR040240">
    <property type="entry name" value="TAF1"/>
</dbReference>
<dbReference type="Gene3D" id="1.20.920.10">
    <property type="entry name" value="Bromodomain-like"/>
    <property type="match status" value="1"/>
</dbReference>
<evidence type="ECO:0000259" key="11">
    <source>
        <dbReference type="PROSITE" id="PS50014"/>
    </source>
</evidence>
<reference evidence="12 13" key="1">
    <citation type="submission" date="2015-12" db="EMBL/GenBank/DDBJ databases">
        <title>Dictyostelia acquired genes for synthesis and detection of signals that induce cell-type specialization by lateral gene transfer from prokaryotes.</title>
        <authorList>
            <person name="Gloeckner G."/>
            <person name="Schaap P."/>
        </authorList>
    </citation>
    <scope>NUCLEOTIDE SEQUENCE [LARGE SCALE GENOMIC DNA]</scope>
    <source>
        <strain evidence="12 13">TK</strain>
    </source>
</reference>
<dbReference type="PANTHER" id="PTHR13900:SF0">
    <property type="entry name" value="TRANSCRIPTION INITIATION FACTOR TFIID SUBUNIT 1"/>
    <property type="match status" value="1"/>
</dbReference>